<evidence type="ECO:0000256" key="1">
    <source>
        <dbReference type="SAM" id="MobiDB-lite"/>
    </source>
</evidence>
<feature type="signal peptide" evidence="3">
    <location>
        <begin position="1"/>
        <end position="19"/>
    </location>
</feature>
<keyword evidence="5" id="KW-1185">Reference proteome</keyword>
<feature type="region of interest" description="Disordered" evidence="1">
    <location>
        <begin position="229"/>
        <end position="283"/>
    </location>
</feature>
<accession>A0A9P1N397</accession>
<sequence>MRNSIFFFSLLLFFVNCEYKDNILITSIIFTPSTSLNCTALNITIDSKPCQHSCEKSTDTIAIYMNGGEVGENKKNFTIGLEWESTYEQGFFVVNETAQVNTLQQTVIEIKSLQQSTTTTKPTSTTPKSTTNTGSTTASSTKPPTTLRPDIPRNATISWIRIKYDTSKSNQSSGNGAAVTVAILEGLVLIGILVYAAYRTMVVQKRKNAAMNAAYDFNAQQNAMRMNDIPRRDTGFANPNTTPQPPPSTSRTFSSTPDLVVPASGNTNTVATHQDPFSTLDSW</sequence>
<evidence type="ECO:0000256" key="2">
    <source>
        <dbReference type="SAM" id="Phobius"/>
    </source>
</evidence>
<name>A0A9P1N397_9PELO</name>
<keyword evidence="2" id="KW-1133">Transmembrane helix</keyword>
<feature type="region of interest" description="Disordered" evidence="1">
    <location>
        <begin position="114"/>
        <end position="151"/>
    </location>
</feature>
<keyword evidence="3" id="KW-0732">Signal</keyword>
<evidence type="ECO:0000313" key="5">
    <source>
        <dbReference type="Proteomes" id="UP001152747"/>
    </source>
</evidence>
<dbReference type="AlphaFoldDB" id="A0A9P1N397"/>
<organism evidence="4 5">
    <name type="scientific">Caenorhabditis angaria</name>
    <dbReference type="NCBI Taxonomy" id="860376"/>
    <lineage>
        <taxon>Eukaryota</taxon>
        <taxon>Metazoa</taxon>
        <taxon>Ecdysozoa</taxon>
        <taxon>Nematoda</taxon>
        <taxon>Chromadorea</taxon>
        <taxon>Rhabditida</taxon>
        <taxon>Rhabditina</taxon>
        <taxon>Rhabditomorpha</taxon>
        <taxon>Rhabditoidea</taxon>
        <taxon>Rhabditidae</taxon>
        <taxon>Peloderinae</taxon>
        <taxon>Caenorhabditis</taxon>
    </lineage>
</organism>
<dbReference type="EMBL" id="CANHGI010000003">
    <property type="protein sequence ID" value="CAI5446231.1"/>
    <property type="molecule type" value="Genomic_DNA"/>
</dbReference>
<evidence type="ECO:0000256" key="3">
    <source>
        <dbReference type="SAM" id="SignalP"/>
    </source>
</evidence>
<comment type="caution">
    <text evidence="4">The sequence shown here is derived from an EMBL/GenBank/DDBJ whole genome shotgun (WGS) entry which is preliminary data.</text>
</comment>
<reference evidence="4" key="1">
    <citation type="submission" date="2022-11" db="EMBL/GenBank/DDBJ databases">
        <authorList>
            <person name="Kikuchi T."/>
        </authorList>
    </citation>
    <scope>NUCLEOTIDE SEQUENCE</scope>
    <source>
        <strain evidence="4">PS1010</strain>
    </source>
</reference>
<feature type="chain" id="PRO_5040251532" description="DOMON domain-containing protein" evidence="3">
    <location>
        <begin position="20"/>
        <end position="283"/>
    </location>
</feature>
<proteinExistence type="predicted"/>
<evidence type="ECO:0000313" key="4">
    <source>
        <dbReference type="EMBL" id="CAI5446231.1"/>
    </source>
</evidence>
<evidence type="ECO:0008006" key="6">
    <source>
        <dbReference type="Google" id="ProtNLM"/>
    </source>
</evidence>
<feature type="compositionally biased region" description="Low complexity" evidence="1">
    <location>
        <begin position="116"/>
        <end position="145"/>
    </location>
</feature>
<keyword evidence="2" id="KW-0812">Transmembrane</keyword>
<dbReference type="Proteomes" id="UP001152747">
    <property type="component" value="Unassembled WGS sequence"/>
</dbReference>
<gene>
    <name evidence="4" type="ORF">CAMP_LOCUS8868</name>
</gene>
<feature type="compositionally biased region" description="Polar residues" evidence="1">
    <location>
        <begin position="264"/>
        <end position="283"/>
    </location>
</feature>
<keyword evidence="2" id="KW-0472">Membrane</keyword>
<protein>
    <recommendedName>
        <fullName evidence="6">DOMON domain-containing protein</fullName>
    </recommendedName>
</protein>
<feature type="transmembrane region" description="Helical" evidence="2">
    <location>
        <begin position="177"/>
        <end position="198"/>
    </location>
</feature>